<sequence>MSPQRDRTNAFHKDNPHPKGSRIVINREHLMIDRPYVLLAVLFVMFLSLIGLLAIAGVRLHWAAIYTAEIHKSLSTNLDVTNSIEHQVKDVLTPLFKIIGDEVGLRTPQRFTDLVKFISDKIKFLNPDREYDFRDLTWCINPPERIKLDYDQYCADVAAEELMNALVNSTLLEARATNQFLAVSKGNCSGPTTIRGQFSNMSLSLLDLYLSRGYNVSSIVTMTSQGMYGGTFLVEKPNLSTKGSELSQLSMHRVFEVGVIRNPGLGAPVFHMTNYFEQPVSNDFSDCMVALGELKFAALCHREDSITIPYQGSGKGVSFQLVKLGVWKSPTDMQSWVPLSTDDPVIDRLYLSSHRGVIADNQAKWAVPTTRTDDKLRMETCFQQACKGKIQALCENPEWAPLKDNRIPSYGVLSVNLSLTVELKIKIASGFGPLITHGSGMDLYKSNHNNVYWLTIPPMKNLALGVINTLEWVPSFKVSPNLFTVPIKEAGEDCHAPTYLPAEVDGDVKLSSNLVILPGQDLQYVLATYDTSRVEHAVVYYVHSPSHSFSYFYPFRLPIKGVPIELQVECFTWDQKLWCRHFCVLADSESGEHITHSGMVGMGVSCTVTREDGTNRRWGYQRTDHMISPRHQAYPLV</sequence>
<keyword evidence="6 19" id="KW-0348">Hemagglutinin</keyword>
<keyword evidence="7" id="KW-0945">Host-virus interaction</keyword>
<dbReference type="GO" id="GO:0055036">
    <property type="term" value="C:virion membrane"/>
    <property type="evidence" value="ECO:0007669"/>
    <property type="project" value="UniProtKB-SubCell"/>
</dbReference>
<keyword evidence="9" id="KW-1161">Viral attachment to host cell</keyword>
<evidence type="ECO:0000256" key="15">
    <source>
        <dbReference type="ARBA" id="ARBA00023136"/>
    </source>
</evidence>
<protein>
    <recommendedName>
        <fullName evidence="4">Hemagglutinin glycoprotein</fullName>
    </recommendedName>
</protein>
<dbReference type="GO" id="GO:0019062">
    <property type="term" value="P:virion attachment to host cell"/>
    <property type="evidence" value="ECO:0007669"/>
    <property type="project" value="UniProtKB-KW"/>
</dbReference>
<dbReference type="Gene3D" id="2.120.10.10">
    <property type="match status" value="1"/>
</dbReference>
<keyword evidence="15 20" id="KW-0472">Membrane</keyword>
<evidence type="ECO:0000256" key="11">
    <source>
        <dbReference type="ARBA" id="ARBA00022870"/>
    </source>
</evidence>
<evidence type="ECO:0000256" key="19">
    <source>
        <dbReference type="RuleBase" id="RU004216"/>
    </source>
</evidence>
<evidence type="ECO:0000256" key="4">
    <source>
        <dbReference type="ARBA" id="ARBA00020483"/>
    </source>
</evidence>
<evidence type="ECO:0000256" key="20">
    <source>
        <dbReference type="SAM" id="Phobius"/>
    </source>
</evidence>
<keyword evidence="8 20" id="KW-0812">Transmembrane</keyword>
<keyword evidence="12 19" id="KW-0261">Viral envelope protein</keyword>
<evidence type="ECO:0000313" key="21">
    <source>
        <dbReference type="EMBL" id="ACJ86382.1"/>
    </source>
</evidence>
<comment type="subcellular location">
    <subcellularLocation>
        <location evidence="2">Host cell membrane</location>
        <topology evidence="2">Single-pass type II membrane protein</topology>
    </subcellularLocation>
    <subcellularLocation>
        <location evidence="1">Virion membrane</location>
        <topology evidence="1">Single-pass type II membrane protein</topology>
    </subcellularLocation>
</comment>
<evidence type="ECO:0000256" key="1">
    <source>
        <dbReference type="ARBA" id="ARBA00004208"/>
    </source>
</evidence>
<organism evidence="21">
    <name type="scientific">Measles morbillivirus</name>
    <dbReference type="NCBI Taxonomy" id="11234"/>
    <lineage>
        <taxon>Viruses</taxon>
        <taxon>Riboviria</taxon>
        <taxon>Orthornavirae</taxon>
        <taxon>Negarnaviricota</taxon>
        <taxon>Haploviricotina</taxon>
        <taxon>Monjiviricetes</taxon>
        <taxon>Mononegavirales</taxon>
        <taxon>Paramyxoviridae</taxon>
        <taxon>Orthoparamyxovirinae</taxon>
        <taxon>Morbillivirus</taxon>
        <taxon>Morbillivirus hominis</taxon>
    </lineage>
</organism>
<keyword evidence="5" id="KW-1032">Host cell membrane</keyword>
<accession>B8Y3Z8</accession>
<evidence type="ECO:0000256" key="9">
    <source>
        <dbReference type="ARBA" id="ARBA00022804"/>
    </source>
</evidence>
<dbReference type="Pfam" id="PF00423">
    <property type="entry name" value="HN"/>
    <property type="match status" value="1"/>
</dbReference>
<feature type="transmembrane region" description="Helical" evidence="20">
    <location>
        <begin position="36"/>
        <end position="62"/>
    </location>
</feature>
<dbReference type="GO" id="GO:0046718">
    <property type="term" value="P:symbiont entry into host cell"/>
    <property type="evidence" value="ECO:0007669"/>
    <property type="project" value="UniProtKB-KW"/>
</dbReference>
<evidence type="ECO:0000256" key="6">
    <source>
        <dbReference type="ARBA" id="ARBA00022546"/>
    </source>
</evidence>
<evidence type="ECO:0000256" key="2">
    <source>
        <dbReference type="ARBA" id="ARBA00004336"/>
    </source>
</evidence>
<dbReference type="EMBL" id="FJ475059">
    <property type="protein sequence ID" value="ACJ86382.1"/>
    <property type="molecule type" value="Viral_cRNA"/>
</dbReference>
<evidence type="ECO:0000256" key="13">
    <source>
        <dbReference type="ARBA" id="ARBA00022968"/>
    </source>
</evidence>
<evidence type="ECO:0000256" key="14">
    <source>
        <dbReference type="ARBA" id="ARBA00022989"/>
    </source>
</evidence>
<keyword evidence="13" id="KW-0735">Signal-anchor</keyword>
<keyword evidence="14 20" id="KW-1133">Transmembrane helix</keyword>
<gene>
    <name evidence="21" type="primary">H</name>
</gene>
<dbReference type="SUPFAM" id="SSF50939">
    <property type="entry name" value="Sialidases"/>
    <property type="match status" value="1"/>
</dbReference>
<comment type="similarity">
    <text evidence="3">Belongs to the paramyxoviruses hemagglutinin-neuraminidase family. Non-sialidase subfamily.</text>
</comment>
<dbReference type="InterPro" id="IPR036278">
    <property type="entry name" value="Sialidase_sf"/>
</dbReference>
<keyword evidence="17" id="KW-0325">Glycoprotein</keyword>
<dbReference type="GO" id="GO:0019031">
    <property type="term" value="C:viral envelope"/>
    <property type="evidence" value="ECO:0007669"/>
    <property type="project" value="UniProtKB-KW"/>
</dbReference>
<keyword evidence="18" id="KW-1160">Virus entry into host cell</keyword>
<evidence type="ECO:0000256" key="8">
    <source>
        <dbReference type="ARBA" id="ARBA00022692"/>
    </source>
</evidence>
<keyword evidence="10" id="KW-0946">Virion</keyword>
<proteinExistence type="inferred from homology"/>
<evidence type="ECO:0000256" key="17">
    <source>
        <dbReference type="ARBA" id="ARBA00023180"/>
    </source>
</evidence>
<dbReference type="InterPro" id="IPR000665">
    <property type="entry name" value="Hemagglutn/HN"/>
</dbReference>
<reference evidence="21" key="1">
    <citation type="submission" date="2008-11" db="EMBL/GenBank/DDBJ databases">
        <title>Long term survival in SSPE: clinical manifestations and molecular characterization of a causative agent.</title>
        <authorList>
            <person name="Baricevic M."/>
            <person name="Santak M."/>
            <person name="Forcic D."/>
            <person name="Kosutic Gulija T."/>
            <person name="Marusic Della Marina B."/>
            <person name="Tesovic G."/>
        </authorList>
    </citation>
    <scope>NUCLEOTIDE SEQUENCE</scope>
    <source>
        <strain evidence="21">MVs/Zagreb.CRO/30.06</strain>
    </source>
</reference>
<name>B8Y3Z8_9MONO</name>
<evidence type="ECO:0000256" key="3">
    <source>
        <dbReference type="ARBA" id="ARBA00006578"/>
    </source>
</evidence>
<evidence type="ECO:0000256" key="10">
    <source>
        <dbReference type="ARBA" id="ARBA00022844"/>
    </source>
</evidence>
<keyword evidence="16" id="KW-1015">Disulfide bond</keyword>
<evidence type="ECO:0000256" key="16">
    <source>
        <dbReference type="ARBA" id="ARBA00023157"/>
    </source>
</evidence>
<evidence type="ECO:0000256" key="18">
    <source>
        <dbReference type="ARBA" id="ARBA00023296"/>
    </source>
</evidence>
<keyword evidence="11" id="KW-1043">Host membrane</keyword>
<dbReference type="GO" id="GO:0020002">
    <property type="term" value="C:host cell plasma membrane"/>
    <property type="evidence" value="ECO:0007669"/>
    <property type="project" value="UniProtKB-SubCell"/>
</dbReference>
<dbReference type="FunFam" id="2.120.10.10:FF:000007">
    <property type="entry name" value="Hemagglutinin glycoprotein"/>
    <property type="match status" value="1"/>
</dbReference>
<evidence type="ECO:0000256" key="5">
    <source>
        <dbReference type="ARBA" id="ARBA00022511"/>
    </source>
</evidence>
<dbReference type="GO" id="GO:0046789">
    <property type="term" value="F:host cell surface receptor binding"/>
    <property type="evidence" value="ECO:0007669"/>
    <property type="project" value="InterPro"/>
</dbReference>
<evidence type="ECO:0000256" key="7">
    <source>
        <dbReference type="ARBA" id="ARBA00022581"/>
    </source>
</evidence>
<evidence type="ECO:0000256" key="12">
    <source>
        <dbReference type="ARBA" id="ARBA00022879"/>
    </source>
</evidence>